<protein>
    <submittedName>
        <fullName evidence="2">NAD-dependent epimerase/dehydratase family protein</fullName>
    </submittedName>
</protein>
<evidence type="ECO:0000313" key="2">
    <source>
        <dbReference type="EMBL" id="CAJ1503196.1"/>
    </source>
</evidence>
<keyword evidence="3" id="KW-1185">Reference proteome</keyword>
<dbReference type="Gene3D" id="3.40.50.720">
    <property type="entry name" value="NAD(P)-binding Rossmann-like Domain"/>
    <property type="match status" value="1"/>
</dbReference>
<reference evidence="2 3" key="1">
    <citation type="submission" date="2023-08" db="EMBL/GenBank/DDBJ databases">
        <authorList>
            <person name="Folkvardsen B D."/>
            <person name="Norman A."/>
        </authorList>
    </citation>
    <scope>NUCLEOTIDE SEQUENCE [LARGE SCALE GENOMIC DNA]</scope>
    <source>
        <strain evidence="2 3">Mu0053</strain>
    </source>
</reference>
<sequence>MITGATSVIGRAAAAYLLGAGHRVIGVAQHRHPLLDPAVELVCTSLDGPRLREVADGADVVLHLAPVEAAAPECEGLEGLLRVSDAAARAGARLLFVSHAAGDPELYHRAEDLVATSWAPSLVIRCAPVVGRQADWMVCRSLATVGRGRSLPLLHTDDLLRFLVRSVGSHRTGSVDLAADGVLAAAAARRWSAPPGCRRTPAWPVTEPEVDVVALQRDWDFTCGWDAADALADAGRALTGRRLTSMGAVEVTAAQVLPVEPTPRPRAGTGGHAAAGAAGEFDDVIDAEFGVFDTRGTADALPGPLTPMSLDVHGGGLRAAQHAGAEVMALPGRLAQEWQWRASAVFGHRIFTGRTVSDAVAATLNRRGQQAAVAPRVLTVTRRYDRWCANYGALRGQPIAIWPAASNAVLETRIMVLRNRIHQGWVLVGVGAVTEGLLLRAAHPEHPLPPATAEMTATGQLADGTATLAALLRTDRDLRELAAAGDWAAIRGHFPRAAVAVDAVLRRVGHRGPGEAELANPTTIESPSQLLVAAARAADTEPQTPFATGRAPLPLRVAQTVGRSRALAWDTTMCYTQQLRMALRERGRRLAAARVLARADDIFYLTIAEAIAPPVDTRLRVTRRRAERVRLQALNMPEVIDGYWSALPDPAPEQPMPAEGPRVRPVFEPAVSGWMQRVRSIRRDRPAFGT</sequence>
<dbReference type="InterPro" id="IPR001509">
    <property type="entry name" value="Epimerase_deHydtase"/>
</dbReference>
<evidence type="ECO:0000313" key="3">
    <source>
        <dbReference type="Proteomes" id="UP001190465"/>
    </source>
</evidence>
<dbReference type="EMBL" id="OY726397">
    <property type="protein sequence ID" value="CAJ1503196.1"/>
    <property type="molecule type" value="Genomic_DNA"/>
</dbReference>
<dbReference type="RefSeq" id="WP_308482509.1">
    <property type="nucleotide sequence ID" value="NZ_OY726397.1"/>
</dbReference>
<dbReference type="Proteomes" id="UP001190465">
    <property type="component" value="Chromosome"/>
</dbReference>
<feature type="domain" description="NAD-dependent epimerase/dehydratase" evidence="1">
    <location>
        <begin position="1"/>
        <end position="98"/>
    </location>
</feature>
<organism evidence="2 3">
    <name type="scientific">[Mycobacterium] burgundiense</name>
    <dbReference type="NCBI Taxonomy" id="3064286"/>
    <lineage>
        <taxon>Bacteria</taxon>
        <taxon>Bacillati</taxon>
        <taxon>Actinomycetota</taxon>
        <taxon>Actinomycetes</taxon>
        <taxon>Mycobacteriales</taxon>
        <taxon>Mycobacteriaceae</taxon>
        <taxon>Mycolicibacterium</taxon>
    </lineage>
</organism>
<dbReference type="Pfam" id="PF01370">
    <property type="entry name" value="Epimerase"/>
    <property type="match status" value="1"/>
</dbReference>
<evidence type="ECO:0000259" key="1">
    <source>
        <dbReference type="Pfam" id="PF01370"/>
    </source>
</evidence>
<dbReference type="InterPro" id="IPR036291">
    <property type="entry name" value="NAD(P)-bd_dom_sf"/>
</dbReference>
<gene>
    <name evidence="2" type="ORF">MU0053_002376</name>
</gene>
<dbReference type="SUPFAM" id="SSF51735">
    <property type="entry name" value="NAD(P)-binding Rossmann-fold domains"/>
    <property type="match status" value="1"/>
</dbReference>
<name>A0ABM9LQZ0_9MYCO</name>
<proteinExistence type="predicted"/>
<accession>A0ABM9LQZ0</accession>